<comment type="caution">
    <text evidence="1">The sequence shown here is derived from an EMBL/GenBank/DDBJ whole genome shotgun (WGS) entry which is preliminary data.</text>
</comment>
<keyword evidence="2" id="KW-1185">Reference proteome</keyword>
<proteinExistence type="predicted"/>
<dbReference type="EMBL" id="BAAFZP010000001">
    <property type="protein sequence ID" value="GAB1581848.1"/>
    <property type="molecule type" value="Genomic_DNA"/>
</dbReference>
<dbReference type="Proteomes" id="UP001628091">
    <property type="component" value="Unassembled WGS sequence"/>
</dbReference>
<evidence type="ECO:0008006" key="3">
    <source>
        <dbReference type="Google" id="ProtNLM"/>
    </source>
</evidence>
<reference evidence="1 2" key="1">
    <citation type="submission" date="2024-10" db="EMBL/GenBank/DDBJ databases">
        <title>Isolation, draft genome sequencing and identification of Phyllobacterium sp. NSA23, isolated from leaf soil.</title>
        <authorList>
            <person name="Akita H."/>
        </authorList>
    </citation>
    <scope>NUCLEOTIDE SEQUENCE [LARGE SCALE GENOMIC DNA]</scope>
    <source>
        <strain evidence="1 2">NSA23</strain>
    </source>
</reference>
<protein>
    <recommendedName>
        <fullName evidence="3">Glycosyltransferase</fullName>
    </recommendedName>
</protein>
<evidence type="ECO:0000313" key="1">
    <source>
        <dbReference type="EMBL" id="GAB1581848.1"/>
    </source>
</evidence>
<gene>
    <name evidence="1" type="ORF">PPNSA23_17910</name>
</gene>
<organism evidence="1 2">
    <name type="scientific">Phyllobacterium phragmitis</name>
    <dbReference type="NCBI Taxonomy" id="2670329"/>
    <lineage>
        <taxon>Bacteria</taxon>
        <taxon>Pseudomonadati</taxon>
        <taxon>Pseudomonadota</taxon>
        <taxon>Alphaproteobacteria</taxon>
        <taxon>Hyphomicrobiales</taxon>
        <taxon>Phyllobacteriaceae</taxon>
        <taxon>Phyllobacterium</taxon>
    </lineage>
</organism>
<accession>A0ABQ0GYX4</accession>
<evidence type="ECO:0000313" key="2">
    <source>
        <dbReference type="Proteomes" id="UP001628091"/>
    </source>
</evidence>
<name>A0ABQ0GYX4_9HYPH</name>
<sequence length="239" mass="27322">MPVIVSYYTADTPYEALARKLQKSAERLGLDTVIEPRPRRSSWVENCAVKANFIKDVWQRSERPICWIDADAELLRLPHELAAIQSDFGVVKRGGWNFYGGQIFFGKSVAAGQLIDRWAAYCTDYPLVWDQVSLGYAWWDLSLAGGVRATWLDENIFSKASRQSVKTWLRRRLTRAAFFHAQESRRSRTPGESREFGSDDIPRWWQNAAKAEQPFPLSEAQKVELGLTEEHSLPKLSVA</sequence>